<dbReference type="KEGG" id="srd:SD10_24910"/>
<dbReference type="AlphaFoldDB" id="A0A0E3ZZG3"/>
<dbReference type="RefSeq" id="WP_046577681.1">
    <property type="nucleotide sequence ID" value="NZ_CP010429.1"/>
</dbReference>
<protein>
    <submittedName>
        <fullName evidence="2">Uncharacterized protein</fullName>
    </submittedName>
</protein>
<dbReference type="HOGENOM" id="CLU_1170078_0_0_10"/>
<feature type="compositionally biased region" description="Low complexity" evidence="1">
    <location>
        <begin position="228"/>
        <end position="238"/>
    </location>
</feature>
<dbReference type="Proteomes" id="UP000033054">
    <property type="component" value="Chromosome"/>
</dbReference>
<accession>A0A0E3ZZG3</accession>
<dbReference type="OrthoDB" id="965190at2"/>
<dbReference type="PATRIC" id="fig|1379870.5.peg.5390"/>
<reference evidence="2 3" key="1">
    <citation type="journal article" date="2014" name="Curr. Microbiol.">
        <title>Spirosoma radiotolerans sp. nov., a gamma-radiation-resistant bacterium isolated from gamma ray-irradiated soil.</title>
        <authorList>
            <person name="Lee J.J."/>
            <person name="Srinivasan S."/>
            <person name="Lim S."/>
            <person name="Joe M."/>
            <person name="Im S."/>
            <person name="Bae S.I."/>
            <person name="Park K.R."/>
            <person name="Han J.H."/>
            <person name="Park S.H."/>
            <person name="Joo B.M."/>
            <person name="Park S.J."/>
            <person name="Kim M.K."/>
        </authorList>
    </citation>
    <scope>NUCLEOTIDE SEQUENCE [LARGE SCALE GENOMIC DNA]</scope>
    <source>
        <strain evidence="2 3">DG5A</strain>
    </source>
</reference>
<evidence type="ECO:0000313" key="3">
    <source>
        <dbReference type="Proteomes" id="UP000033054"/>
    </source>
</evidence>
<proteinExistence type="predicted"/>
<feature type="compositionally biased region" description="Polar residues" evidence="1">
    <location>
        <begin position="112"/>
        <end position="122"/>
    </location>
</feature>
<feature type="compositionally biased region" description="Gly residues" evidence="1">
    <location>
        <begin position="213"/>
        <end position="222"/>
    </location>
</feature>
<gene>
    <name evidence="2" type="ORF">SD10_24910</name>
</gene>
<keyword evidence="3" id="KW-1185">Reference proteome</keyword>
<feature type="compositionally biased region" description="Low complexity" evidence="1">
    <location>
        <begin position="128"/>
        <end position="141"/>
    </location>
</feature>
<evidence type="ECO:0000256" key="1">
    <source>
        <dbReference type="SAM" id="MobiDB-lite"/>
    </source>
</evidence>
<name>A0A0E3ZZG3_9BACT</name>
<dbReference type="EMBL" id="CP010429">
    <property type="protein sequence ID" value="AKD57650.1"/>
    <property type="molecule type" value="Genomic_DNA"/>
</dbReference>
<organism evidence="2 3">
    <name type="scientific">Spirosoma radiotolerans</name>
    <dbReference type="NCBI Taxonomy" id="1379870"/>
    <lineage>
        <taxon>Bacteria</taxon>
        <taxon>Pseudomonadati</taxon>
        <taxon>Bacteroidota</taxon>
        <taxon>Cytophagia</taxon>
        <taxon>Cytophagales</taxon>
        <taxon>Cytophagaceae</taxon>
        <taxon>Spirosoma</taxon>
    </lineage>
</organism>
<feature type="compositionally biased region" description="Polar residues" evidence="1">
    <location>
        <begin position="154"/>
        <end position="164"/>
    </location>
</feature>
<feature type="compositionally biased region" description="Polar residues" evidence="1">
    <location>
        <begin position="194"/>
        <end position="205"/>
    </location>
</feature>
<dbReference type="STRING" id="1379870.SD10_24910"/>
<feature type="compositionally biased region" description="Low complexity" evidence="1">
    <location>
        <begin position="178"/>
        <end position="193"/>
    </location>
</feature>
<sequence length="238" mass="24329">MAINQHASNLIDITAKAFNGDVISISPTDGLSLVDSWISFLKSDGQENNPITNRLTELRTELQESNLNGARIQDILNDLVGQTTQLADSAEADNKPRLTTLAEALQGFNEQLNLPTPMTNPDKQAPMTSTVGGESTTSGAGMSAVGTSDDDLSNRNGGTVSSGPTVEMEATPDNGRLAASGSSSNESRDASNSQTAGGDSYSSVSDVAEAGAGRVGGMGISGGDSDSDSIQSGGRSSL</sequence>
<evidence type="ECO:0000313" key="2">
    <source>
        <dbReference type="EMBL" id="AKD57650.1"/>
    </source>
</evidence>
<feature type="region of interest" description="Disordered" evidence="1">
    <location>
        <begin position="112"/>
        <end position="238"/>
    </location>
</feature>